<name>A0ACC2CNW1_DIPCM</name>
<dbReference type="Proteomes" id="UP001162992">
    <property type="component" value="Chromosome 9"/>
</dbReference>
<dbReference type="EMBL" id="CM055100">
    <property type="protein sequence ID" value="KAJ7543718.1"/>
    <property type="molecule type" value="Genomic_DNA"/>
</dbReference>
<proteinExistence type="predicted"/>
<gene>
    <name evidence="1" type="ORF">O6H91_09G049900</name>
</gene>
<accession>A0ACC2CNW1</accession>
<sequence length="530" mass="58714">MAEPEQGPQPAQEERSSVPEAHDERGSNDVGYWCYQCSKEVAAETEEEASEGELSTGLVCTECRSGFIEAMTTAQPDLHRVVGRRRRRAAAPQRLRIVSLLDALENLYPQQLMHVLQALDQATRLDSPEHGEDSSDVENGDESGLFDQNIVVESVVERSDVDEEGHPEPIDSRALDLDALQPLSGERQEATSRENSFEQDGHDEDGESGEDDRNSEEEGARFEFGAWDSAGDEDDEEWEEVDDEEGEEEDDEANDNGAEGTVVEVEEEAVPEGAPDEDPEDQPSVTREHRNSLFRGRNIEGNLHRYLQSFVQTLGGQNVEVRLELPDGPFYVGNPGDYLDARGFDNFLQQSAENDNSRRGAPPAAKTAIDDLSTIQIENHHVEDGFAICSICKDVFGLGDAAKQLPCLHLYHHDCILPWLSSRNSCPMCRYELPTDDPDYEIHKQIEIRLHEAYEPPNTAEQLGGEDIFIPVQSQVADSPAAVEVSVSLPGHIITDLIPSTSSQISVEQIQQNSEALTTAENHSNRVGKE</sequence>
<protein>
    <submittedName>
        <fullName evidence="1">Uncharacterized protein</fullName>
    </submittedName>
</protein>
<organism evidence="1 2">
    <name type="scientific">Diphasiastrum complanatum</name>
    <name type="common">Issler's clubmoss</name>
    <name type="synonym">Lycopodium complanatum</name>
    <dbReference type="NCBI Taxonomy" id="34168"/>
    <lineage>
        <taxon>Eukaryota</taxon>
        <taxon>Viridiplantae</taxon>
        <taxon>Streptophyta</taxon>
        <taxon>Embryophyta</taxon>
        <taxon>Tracheophyta</taxon>
        <taxon>Lycopodiopsida</taxon>
        <taxon>Lycopodiales</taxon>
        <taxon>Lycopodiaceae</taxon>
        <taxon>Lycopodioideae</taxon>
        <taxon>Diphasiastrum</taxon>
    </lineage>
</organism>
<comment type="caution">
    <text evidence="1">The sequence shown here is derived from an EMBL/GenBank/DDBJ whole genome shotgun (WGS) entry which is preliminary data.</text>
</comment>
<reference evidence="2" key="1">
    <citation type="journal article" date="2024" name="Proc. Natl. Acad. Sci. U.S.A.">
        <title>Extraordinary preservation of gene collinearity over three hundred million years revealed in homosporous lycophytes.</title>
        <authorList>
            <person name="Li C."/>
            <person name="Wickell D."/>
            <person name="Kuo L.Y."/>
            <person name="Chen X."/>
            <person name="Nie B."/>
            <person name="Liao X."/>
            <person name="Peng D."/>
            <person name="Ji J."/>
            <person name="Jenkins J."/>
            <person name="Williams M."/>
            <person name="Shu S."/>
            <person name="Plott C."/>
            <person name="Barry K."/>
            <person name="Rajasekar S."/>
            <person name="Grimwood J."/>
            <person name="Han X."/>
            <person name="Sun S."/>
            <person name="Hou Z."/>
            <person name="He W."/>
            <person name="Dai G."/>
            <person name="Sun C."/>
            <person name="Schmutz J."/>
            <person name="Leebens-Mack J.H."/>
            <person name="Li F.W."/>
            <person name="Wang L."/>
        </authorList>
    </citation>
    <scope>NUCLEOTIDE SEQUENCE [LARGE SCALE GENOMIC DNA]</scope>
    <source>
        <strain evidence="2">cv. PW_Plant_1</strain>
    </source>
</reference>
<evidence type="ECO:0000313" key="2">
    <source>
        <dbReference type="Proteomes" id="UP001162992"/>
    </source>
</evidence>
<evidence type="ECO:0000313" key="1">
    <source>
        <dbReference type="EMBL" id="KAJ7543718.1"/>
    </source>
</evidence>
<keyword evidence="2" id="KW-1185">Reference proteome</keyword>